<organism evidence="2 3">
    <name type="scientific">Macleaya cordata</name>
    <name type="common">Five-seeded plume-poppy</name>
    <name type="synonym">Bocconia cordata</name>
    <dbReference type="NCBI Taxonomy" id="56857"/>
    <lineage>
        <taxon>Eukaryota</taxon>
        <taxon>Viridiplantae</taxon>
        <taxon>Streptophyta</taxon>
        <taxon>Embryophyta</taxon>
        <taxon>Tracheophyta</taxon>
        <taxon>Spermatophyta</taxon>
        <taxon>Magnoliopsida</taxon>
        <taxon>Ranunculales</taxon>
        <taxon>Papaveraceae</taxon>
        <taxon>Papaveroideae</taxon>
        <taxon>Macleaya</taxon>
    </lineage>
</organism>
<dbReference type="AlphaFoldDB" id="A0A200PN93"/>
<keyword evidence="3" id="KW-1185">Reference proteome</keyword>
<name>A0A200PN93_MACCD</name>
<dbReference type="EMBL" id="MVGT01004391">
    <property type="protein sequence ID" value="OUZ99671.1"/>
    <property type="molecule type" value="Genomic_DNA"/>
</dbReference>
<keyword evidence="2" id="KW-0808">Transferase</keyword>
<dbReference type="Pfam" id="PF13966">
    <property type="entry name" value="zf-RVT"/>
    <property type="match status" value="1"/>
</dbReference>
<dbReference type="OrthoDB" id="1748414at2759"/>
<feature type="domain" description="Reverse transcriptase zinc-binding" evidence="1">
    <location>
        <begin position="114"/>
        <end position="205"/>
    </location>
</feature>
<protein>
    <submittedName>
        <fullName evidence="2">Reverse transcriptase zinc-binding domain</fullName>
    </submittedName>
</protein>
<reference evidence="2 3" key="1">
    <citation type="journal article" date="2017" name="Mol. Plant">
        <title>The Genome of Medicinal Plant Macleaya cordata Provides New Insights into Benzylisoquinoline Alkaloids Metabolism.</title>
        <authorList>
            <person name="Liu X."/>
            <person name="Liu Y."/>
            <person name="Huang P."/>
            <person name="Ma Y."/>
            <person name="Qing Z."/>
            <person name="Tang Q."/>
            <person name="Cao H."/>
            <person name="Cheng P."/>
            <person name="Zheng Y."/>
            <person name="Yuan Z."/>
            <person name="Zhou Y."/>
            <person name="Liu J."/>
            <person name="Tang Z."/>
            <person name="Zhuo Y."/>
            <person name="Zhang Y."/>
            <person name="Yu L."/>
            <person name="Huang J."/>
            <person name="Yang P."/>
            <person name="Peng Q."/>
            <person name="Zhang J."/>
            <person name="Jiang W."/>
            <person name="Zhang Z."/>
            <person name="Lin K."/>
            <person name="Ro D.K."/>
            <person name="Chen X."/>
            <person name="Xiong X."/>
            <person name="Shang Y."/>
            <person name="Huang S."/>
            <person name="Zeng J."/>
        </authorList>
    </citation>
    <scope>NUCLEOTIDE SEQUENCE [LARGE SCALE GENOMIC DNA]</scope>
    <source>
        <strain evidence="3">cv. BLH2017</strain>
        <tissue evidence="2">Root</tissue>
    </source>
</reference>
<gene>
    <name evidence="2" type="ORF">BVC80_9063g34</name>
</gene>
<proteinExistence type="predicted"/>
<keyword evidence="2" id="KW-0695">RNA-directed DNA polymerase</keyword>
<comment type="caution">
    <text evidence="2">The sequence shown here is derived from an EMBL/GenBank/DDBJ whole genome shotgun (WGS) entry which is preliminary data.</text>
</comment>
<dbReference type="InterPro" id="IPR026960">
    <property type="entry name" value="RVT-Znf"/>
</dbReference>
<dbReference type="InParanoid" id="A0A200PN93"/>
<evidence type="ECO:0000313" key="3">
    <source>
        <dbReference type="Proteomes" id="UP000195402"/>
    </source>
</evidence>
<accession>A0A200PN93</accession>
<keyword evidence="2" id="KW-0548">Nucleotidyltransferase</keyword>
<dbReference type="GO" id="GO:0003964">
    <property type="term" value="F:RNA-directed DNA polymerase activity"/>
    <property type="evidence" value="ECO:0007669"/>
    <property type="project" value="UniProtKB-KW"/>
</dbReference>
<dbReference type="Proteomes" id="UP000195402">
    <property type="component" value="Unassembled WGS sequence"/>
</dbReference>
<sequence>MASSASPIWRSMLSLRPLVEGNSCWFVGNGESISIWKDPWIPSISTFKPISPCPHDCHIQLVSDLFLPNTKEWNVPLLQSLFSDLEVQAIVRIRLPQTDQLDRLIWTKTPTGMFTPKSFYRVLSDLEPSTSIASIVSSFPWKQFWKLDQCSPRVKMFIWRILSGAIAVRSSIGRFIKDVPIECPLCHSTVETVDHLFAQCDVTKSLFLISPLGYRSSSDVISILEMLKEWWGFGIDGFRLGIHILWSLWKARNAVVFHQKPIDLNSILCKAINLVSDFSYAAPTVPNTTDYNTFDEPAVRVTWLPPVFPSLKINVDAATNDKGVSCAAVAR</sequence>
<evidence type="ECO:0000259" key="1">
    <source>
        <dbReference type="Pfam" id="PF13966"/>
    </source>
</evidence>
<evidence type="ECO:0000313" key="2">
    <source>
        <dbReference type="EMBL" id="OUZ99671.1"/>
    </source>
</evidence>